<dbReference type="InterPro" id="IPR051531">
    <property type="entry name" value="N-acetyltransferase"/>
</dbReference>
<evidence type="ECO:0000313" key="5">
    <source>
        <dbReference type="EMBL" id="NKE71200.1"/>
    </source>
</evidence>
<proteinExistence type="inferred from homology"/>
<dbReference type="PANTHER" id="PTHR43792">
    <property type="entry name" value="GNAT FAMILY, PUTATIVE (AFU_ORTHOLOGUE AFUA_3G00765)-RELATED-RELATED"/>
    <property type="match status" value="1"/>
</dbReference>
<dbReference type="InterPro" id="IPR016181">
    <property type="entry name" value="Acyl_CoA_acyltransferase"/>
</dbReference>
<gene>
    <name evidence="5" type="ORF">MNODULE_10675</name>
</gene>
<dbReference type="Gene3D" id="3.40.630.30">
    <property type="match status" value="1"/>
</dbReference>
<protein>
    <submittedName>
        <fullName evidence="5">GNAT family N-acetyltransferase</fullName>
    </submittedName>
</protein>
<comment type="similarity">
    <text evidence="3">Belongs to the acetyltransferase family. RimJ subfamily.</text>
</comment>
<dbReference type="GO" id="GO:0008999">
    <property type="term" value="F:protein-N-terminal-alanine acetyltransferase activity"/>
    <property type="evidence" value="ECO:0007669"/>
    <property type="project" value="TreeGrafter"/>
</dbReference>
<evidence type="ECO:0000256" key="1">
    <source>
        <dbReference type="ARBA" id="ARBA00022679"/>
    </source>
</evidence>
<dbReference type="PANTHER" id="PTHR43792:SF8">
    <property type="entry name" value="[RIBOSOMAL PROTEIN US5]-ALANINE N-ACETYLTRANSFERASE"/>
    <property type="match status" value="1"/>
</dbReference>
<dbReference type="Pfam" id="PF13302">
    <property type="entry name" value="Acetyltransf_3"/>
    <property type="match status" value="1"/>
</dbReference>
<evidence type="ECO:0000256" key="2">
    <source>
        <dbReference type="ARBA" id="ARBA00023315"/>
    </source>
</evidence>
<feature type="domain" description="N-acetyltransferase" evidence="4">
    <location>
        <begin position="30"/>
        <end position="187"/>
    </location>
</feature>
<organism evidence="5 6">
    <name type="scientific">Candidatus Manganitrophus noduliformans</name>
    <dbReference type="NCBI Taxonomy" id="2606439"/>
    <lineage>
        <taxon>Bacteria</taxon>
        <taxon>Pseudomonadati</taxon>
        <taxon>Nitrospirota</taxon>
        <taxon>Nitrospiria</taxon>
        <taxon>Candidatus Troglogloeales</taxon>
        <taxon>Candidatus Manganitrophaceae</taxon>
        <taxon>Candidatus Manganitrophus</taxon>
    </lineage>
</organism>
<dbReference type="PROSITE" id="PS51186">
    <property type="entry name" value="GNAT"/>
    <property type="match status" value="1"/>
</dbReference>
<name>A0A7X6IB87_9BACT</name>
<sequence>MGGQRPTEGPFPLDRRKEVWNNGAGMLPFYSIREDPMPWTPPVLKTERLSLAGPDDAVQPVFVSDGRDAAAQALPGLPSNWKIYLKESEEPIGTIGYIGWDRETRLAEVGFILMNIHTGRGYMTEACRAVVDFGFEGMGLAIVEAKSLPNNIGSIRVLEKVGMKREARIQGRLSSKGPLVDLDLFRIKKEAWSSGRSFR</sequence>
<dbReference type="AlphaFoldDB" id="A0A7X6IB87"/>
<evidence type="ECO:0000313" key="6">
    <source>
        <dbReference type="Proteomes" id="UP000534783"/>
    </source>
</evidence>
<accession>A0A7X6IB87</accession>
<keyword evidence="1 5" id="KW-0808">Transferase</keyword>
<dbReference type="GO" id="GO:0005737">
    <property type="term" value="C:cytoplasm"/>
    <property type="evidence" value="ECO:0007669"/>
    <property type="project" value="TreeGrafter"/>
</dbReference>
<dbReference type="InterPro" id="IPR000182">
    <property type="entry name" value="GNAT_dom"/>
</dbReference>
<evidence type="ECO:0000256" key="3">
    <source>
        <dbReference type="ARBA" id="ARBA00038502"/>
    </source>
</evidence>
<dbReference type="EMBL" id="VTOW01000002">
    <property type="protein sequence ID" value="NKE71200.1"/>
    <property type="molecule type" value="Genomic_DNA"/>
</dbReference>
<keyword evidence="6" id="KW-1185">Reference proteome</keyword>
<evidence type="ECO:0000259" key="4">
    <source>
        <dbReference type="PROSITE" id="PS51186"/>
    </source>
</evidence>
<reference evidence="5 6" key="1">
    <citation type="journal article" date="2020" name="Nature">
        <title>Bacterial chemolithoautotrophy via manganese oxidation.</title>
        <authorList>
            <person name="Yu H."/>
            <person name="Leadbetter J.R."/>
        </authorList>
    </citation>
    <scope>NUCLEOTIDE SEQUENCE [LARGE SCALE GENOMIC DNA]</scope>
    <source>
        <strain evidence="5 6">Mn-1</strain>
    </source>
</reference>
<dbReference type="Proteomes" id="UP000534783">
    <property type="component" value="Unassembled WGS sequence"/>
</dbReference>
<comment type="caution">
    <text evidence="5">The sequence shown here is derived from an EMBL/GenBank/DDBJ whole genome shotgun (WGS) entry which is preliminary data.</text>
</comment>
<keyword evidence="2" id="KW-0012">Acyltransferase</keyword>
<dbReference type="SUPFAM" id="SSF55729">
    <property type="entry name" value="Acyl-CoA N-acyltransferases (Nat)"/>
    <property type="match status" value="1"/>
</dbReference>